<gene>
    <name evidence="1" type="ORF">GSOID_T00018890001</name>
</gene>
<sequence>MAVRIDETIGEVCHDACYATYEACTDACDSRICEMGCMTSYTDCFRSCPCYDFCPNGCEGCGNSICTCKSPETDNSHYIQCIHEGTHKLDDCFKTCTANSTCHETCLEDMRRESKMCPCMEDCPLGCPCEGAYDCQNYVTVMCQATSQPSAKDFSYAISTNGLLQNRRYYTSPLTTDSALPKGSQFLYKAGFSLLNGQIYVFGGVQDYQKIAIINECNIVETARKLNNAFDVEFGSLLTVPETTDKVVLCQGSSQKCESFNGVESVVIANTRNAHNSACMGLNQGQATIIAGHDSTNGTVETFELSGWQFVAPHPAGNLGEHSCASIPNGIITIGGERDDGIDDTDGNTKHDQVERVEWDGNNVTSTSVINTHDAECFNPIVFETAPDQCQDFCSEDFCYDLGIAD</sequence>
<name>E4Y5P3_OIKDI</name>
<dbReference type="InterPro" id="IPR015915">
    <property type="entry name" value="Kelch-typ_b-propeller"/>
</dbReference>
<organism evidence="1">
    <name type="scientific">Oikopleura dioica</name>
    <name type="common">Tunicate</name>
    <dbReference type="NCBI Taxonomy" id="34765"/>
    <lineage>
        <taxon>Eukaryota</taxon>
        <taxon>Metazoa</taxon>
        <taxon>Chordata</taxon>
        <taxon>Tunicata</taxon>
        <taxon>Appendicularia</taxon>
        <taxon>Copelata</taxon>
        <taxon>Oikopleuridae</taxon>
        <taxon>Oikopleura</taxon>
    </lineage>
</organism>
<dbReference type="Gene3D" id="2.120.10.80">
    <property type="entry name" value="Kelch-type beta propeller"/>
    <property type="match status" value="1"/>
</dbReference>
<reference evidence="1" key="1">
    <citation type="journal article" date="2010" name="Science">
        <title>Plasticity of animal genome architecture unmasked by rapid evolution of a pelagic tunicate.</title>
        <authorList>
            <person name="Denoeud F."/>
            <person name="Henriet S."/>
            <person name="Mungpakdee S."/>
            <person name="Aury J.M."/>
            <person name="Da Silva C."/>
            <person name="Brinkmann H."/>
            <person name="Mikhaleva J."/>
            <person name="Olsen L.C."/>
            <person name="Jubin C."/>
            <person name="Canestro C."/>
            <person name="Bouquet J.M."/>
            <person name="Danks G."/>
            <person name="Poulain J."/>
            <person name="Campsteijn C."/>
            <person name="Adamski M."/>
            <person name="Cross I."/>
            <person name="Yadetie F."/>
            <person name="Muffato M."/>
            <person name="Louis A."/>
            <person name="Butcher S."/>
            <person name="Tsagkogeorga G."/>
            <person name="Konrad A."/>
            <person name="Singh S."/>
            <person name="Jensen M.F."/>
            <person name="Cong E.H."/>
            <person name="Eikeseth-Otteraa H."/>
            <person name="Noel B."/>
            <person name="Anthouard V."/>
            <person name="Porcel B.M."/>
            <person name="Kachouri-Lafond R."/>
            <person name="Nishino A."/>
            <person name="Ugolini M."/>
            <person name="Chourrout P."/>
            <person name="Nishida H."/>
            <person name="Aasland R."/>
            <person name="Huzurbazar S."/>
            <person name="Westhof E."/>
            <person name="Delsuc F."/>
            <person name="Lehrach H."/>
            <person name="Reinhardt R."/>
            <person name="Weissenbach J."/>
            <person name="Roy S.W."/>
            <person name="Artiguenave F."/>
            <person name="Postlethwait J.H."/>
            <person name="Manak J.R."/>
            <person name="Thompson E.M."/>
            <person name="Jaillon O."/>
            <person name="Du Pasquier L."/>
            <person name="Boudinot P."/>
            <person name="Liberles D.A."/>
            <person name="Volff J.N."/>
            <person name="Philippe H."/>
            <person name="Lenhard B."/>
            <person name="Roest Crollius H."/>
            <person name="Wincker P."/>
            <person name="Chourrout D."/>
        </authorList>
    </citation>
    <scope>NUCLEOTIDE SEQUENCE [LARGE SCALE GENOMIC DNA]</scope>
</reference>
<evidence type="ECO:0000313" key="1">
    <source>
        <dbReference type="EMBL" id="CBY30943.1"/>
    </source>
</evidence>
<dbReference type="Proteomes" id="UP000011014">
    <property type="component" value="Unassembled WGS sequence"/>
</dbReference>
<protein>
    <submittedName>
        <fullName evidence="1">Uncharacterized protein</fullName>
    </submittedName>
</protein>
<dbReference type="EMBL" id="FN654288">
    <property type="protein sequence ID" value="CBY30943.1"/>
    <property type="molecule type" value="Genomic_DNA"/>
</dbReference>
<accession>E4Y5P3</accession>
<proteinExistence type="predicted"/>
<dbReference type="AlphaFoldDB" id="E4Y5P3"/>
<dbReference type="SUPFAM" id="SSF117281">
    <property type="entry name" value="Kelch motif"/>
    <property type="match status" value="1"/>
</dbReference>